<evidence type="ECO:0000313" key="4">
    <source>
        <dbReference type="Proteomes" id="UP000466345"/>
    </source>
</evidence>
<feature type="transmembrane region" description="Helical" evidence="2">
    <location>
        <begin position="93"/>
        <end position="115"/>
    </location>
</feature>
<keyword evidence="2" id="KW-1133">Transmembrane helix</keyword>
<dbReference type="Proteomes" id="UP000466345">
    <property type="component" value="Unassembled WGS sequence"/>
</dbReference>
<dbReference type="EMBL" id="WEGJ01000013">
    <property type="protein sequence ID" value="MQY13576.1"/>
    <property type="molecule type" value="Genomic_DNA"/>
</dbReference>
<sequence length="404" mass="41709">MNYPTEWWHWSYGDRYFPVGGPPPMTAPPGGPVPSLYAREAAATPGFMPPPEPGAPGAAVPPDTFRPAPPAPPAGPDAGDQGGGRRGPDRKKLAVLGGGAVFGVLAVAYGIGLVLNHADVPNGTTVLGVDIGGSSRDEAVSTLDDTLQKRLTAPLKIRVGDEQLELKPETAGLEMNTAETVRAATGSDYNPVTVIGSLFGGSRVIDPVMSDDKDKLRAALEGLPSAGGTASDGMIKFENGKAVKVPGKASQAVDVDKAMTLVQDAFDERAAGGPNKVIVLPVTKHEPKVSEAQFDAALNGYAKTAMSGWVWLQAGGRELPFSEKTISTFLTMRPAEDGTLQPVIDPKALAAAYGTFFDGVLIDGGSGKVPMTGQHAAAAMSQALKKPVEGSAKRIAQVEGSLPG</sequence>
<protein>
    <recommendedName>
        <fullName evidence="5">Peptidoglycan binding domain-containing protein</fullName>
    </recommendedName>
</protein>
<evidence type="ECO:0000256" key="2">
    <source>
        <dbReference type="SAM" id="Phobius"/>
    </source>
</evidence>
<evidence type="ECO:0000256" key="1">
    <source>
        <dbReference type="SAM" id="MobiDB-lite"/>
    </source>
</evidence>
<reference evidence="3 4" key="1">
    <citation type="submission" date="2019-10" db="EMBL/GenBank/DDBJ databases">
        <title>Streptomyces smaragdinus sp. nov. and Streptomyces fabii sp. nov., isolated from the gut of fungus growing-termite Macrotermes natalensis.</title>
        <authorList>
            <person name="Schwitalla J."/>
            <person name="Benndorf R."/>
            <person name="Martin K."/>
            <person name="De Beer W."/>
            <person name="Kaster A.-K."/>
            <person name="Vollmers J."/>
            <person name="Poulsen M."/>
            <person name="Beemelmanns C."/>
        </authorList>
    </citation>
    <scope>NUCLEOTIDE SEQUENCE [LARGE SCALE GENOMIC DNA]</scope>
    <source>
        <strain evidence="3 4">RB5</strain>
    </source>
</reference>
<feature type="region of interest" description="Disordered" evidence="1">
    <location>
        <begin position="20"/>
        <end position="91"/>
    </location>
</feature>
<gene>
    <name evidence="3" type="ORF">SRB5_37240</name>
</gene>
<keyword evidence="2" id="KW-0472">Membrane</keyword>
<evidence type="ECO:0000313" key="3">
    <source>
        <dbReference type="EMBL" id="MQY13576.1"/>
    </source>
</evidence>
<comment type="caution">
    <text evidence="3">The sequence shown here is derived from an EMBL/GenBank/DDBJ whole genome shotgun (WGS) entry which is preliminary data.</text>
</comment>
<dbReference type="AlphaFoldDB" id="A0A7K0CJF3"/>
<evidence type="ECO:0008006" key="5">
    <source>
        <dbReference type="Google" id="ProtNLM"/>
    </source>
</evidence>
<organism evidence="3 4">
    <name type="scientific">Streptomyces smaragdinus</name>
    <dbReference type="NCBI Taxonomy" id="2585196"/>
    <lineage>
        <taxon>Bacteria</taxon>
        <taxon>Bacillati</taxon>
        <taxon>Actinomycetota</taxon>
        <taxon>Actinomycetes</taxon>
        <taxon>Kitasatosporales</taxon>
        <taxon>Streptomycetaceae</taxon>
        <taxon>Streptomyces</taxon>
    </lineage>
</organism>
<name>A0A7K0CJF3_9ACTN</name>
<keyword evidence="4" id="KW-1185">Reference proteome</keyword>
<feature type="compositionally biased region" description="Low complexity" evidence="1">
    <location>
        <begin position="55"/>
        <end position="66"/>
    </location>
</feature>
<proteinExistence type="predicted"/>
<feature type="compositionally biased region" description="Pro residues" evidence="1">
    <location>
        <begin position="20"/>
        <end position="32"/>
    </location>
</feature>
<accession>A0A7K0CJF3</accession>
<keyword evidence="2" id="KW-0812">Transmembrane</keyword>